<dbReference type="Gene3D" id="3.40.50.10490">
    <property type="entry name" value="Glucose-6-phosphate isomerase like protein, domain 1"/>
    <property type="match status" value="2"/>
</dbReference>
<dbReference type="PRINTS" id="PR00662">
    <property type="entry name" value="G6PISOMERASE"/>
</dbReference>
<evidence type="ECO:0000256" key="2">
    <source>
        <dbReference type="ARBA" id="ARBA00022432"/>
    </source>
</evidence>
<dbReference type="Pfam" id="PF00342">
    <property type="entry name" value="PGI"/>
    <property type="match status" value="1"/>
</dbReference>
<dbReference type="EC" id="5.3.1.9" evidence="1 5"/>
<dbReference type="RefSeq" id="WP_013682169.1">
    <property type="nucleotide sequence ID" value="NC_015318.1"/>
</dbReference>
<dbReference type="GO" id="GO:0004347">
    <property type="term" value="F:glucose-6-phosphate isomerase activity"/>
    <property type="evidence" value="ECO:0007669"/>
    <property type="project" value="UniProtKB-EC"/>
</dbReference>
<comment type="similarity">
    <text evidence="5">Belongs to the GPI family.</text>
</comment>
<dbReference type="FunCoup" id="F2LWM3">
    <property type="interactions" value="390"/>
</dbReference>
<dbReference type="InterPro" id="IPR046348">
    <property type="entry name" value="SIS_dom_sf"/>
</dbReference>
<dbReference type="InParanoid" id="F2LWM3"/>
<dbReference type="STRING" id="760142.Hipma_1170"/>
<dbReference type="PANTHER" id="PTHR11469">
    <property type="entry name" value="GLUCOSE-6-PHOSPHATE ISOMERASE"/>
    <property type="match status" value="1"/>
</dbReference>
<dbReference type="GO" id="GO:0005829">
    <property type="term" value="C:cytosol"/>
    <property type="evidence" value="ECO:0007669"/>
    <property type="project" value="TreeGrafter"/>
</dbReference>
<evidence type="ECO:0000256" key="4">
    <source>
        <dbReference type="ARBA" id="ARBA00023235"/>
    </source>
</evidence>
<dbReference type="eggNOG" id="COG0166">
    <property type="taxonomic scope" value="Bacteria"/>
</dbReference>
<keyword evidence="4 5" id="KW-0413">Isomerase</keyword>
<dbReference type="Proteomes" id="UP000008139">
    <property type="component" value="Chromosome"/>
</dbReference>
<keyword evidence="7" id="KW-1185">Reference proteome</keyword>
<name>F2LWM3_HIPMA</name>
<dbReference type="EMBL" id="CP002606">
    <property type="protein sequence ID" value="AEA34132.1"/>
    <property type="molecule type" value="Genomic_DNA"/>
</dbReference>
<organism evidence="6 7">
    <name type="scientific">Hippea maritima (strain ATCC 700847 / DSM 10411 / MH2)</name>
    <dbReference type="NCBI Taxonomy" id="760142"/>
    <lineage>
        <taxon>Bacteria</taxon>
        <taxon>Pseudomonadati</taxon>
        <taxon>Campylobacterota</taxon>
        <taxon>Desulfurellia</taxon>
        <taxon>Desulfurellales</taxon>
        <taxon>Hippeaceae</taxon>
        <taxon>Hippea</taxon>
    </lineage>
</organism>
<dbReference type="GO" id="GO:0097367">
    <property type="term" value="F:carbohydrate derivative binding"/>
    <property type="evidence" value="ECO:0007669"/>
    <property type="project" value="InterPro"/>
</dbReference>
<evidence type="ECO:0000313" key="7">
    <source>
        <dbReference type="Proteomes" id="UP000008139"/>
    </source>
</evidence>
<dbReference type="CDD" id="cd05016">
    <property type="entry name" value="SIS_PGI_2"/>
    <property type="match status" value="1"/>
</dbReference>
<evidence type="ECO:0000256" key="1">
    <source>
        <dbReference type="ARBA" id="ARBA00011952"/>
    </source>
</evidence>
<dbReference type="PROSITE" id="PS51463">
    <property type="entry name" value="P_GLUCOSE_ISOMERASE_3"/>
    <property type="match status" value="1"/>
</dbReference>
<dbReference type="PROSITE" id="PS00174">
    <property type="entry name" value="P_GLUCOSE_ISOMERASE_2"/>
    <property type="match status" value="1"/>
</dbReference>
<dbReference type="HOGENOM" id="CLU_037303_1_0_7"/>
<dbReference type="OrthoDB" id="140919at2"/>
<dbReference type="UniPathway" id="UPA00109">
    <property type="reaction ID" value="UER00181"/>
</dbReference>
<dbReference type="PANTHER" id="PTHR11469:SF1">
    <property type="entry name" value="GLUCOSE-6-PHOSPHATE ISOMERASE"/>
    <property type="match status" value="1"/>
</dbReference>
<gene>
    <name evidence="6" type="ordered locus">Hipma_1170</name>
</gene>
<dbReference type="InterPro" id="IPR035482">
    <property type="entry name" value="SIS_PGI_2"/>
</dbReference>
<dbReference type="InterPro" id="IPR018189">
    <property type="entry name" value="Phosphoglucose_isomerase_CS"/>
</dbReference>
<evidence type="ECO:0000313" key="6">
    <source>
        <dbReference type="EMBL" id="AEA34132.1"/>
    </source>
</evidence>
<dbReference type="GO" id="GO:0048029">
    <property type="term" value="F:monosaccharide binding"/>
    <property type="evidence" value="ECO:0007669"/>
    <property type="project" value="TreeGrafter"/>
</dbReference>
<comment type="pathway">
    <text evidence="5">Carbohydrate degradation; glycolysis; D-glyceraldehyde 3-phosphate and glycerone phosphate from D-glucose: step 2/4.</text>
</comment>
<dbReference type="GO" id="GO:0006094">
    <property type="term" value="P:gluconeogenesis"/>
    <property type="evidence" value="ECO:0007669"/>
    <property type="project" value="UniProtKB-KW"/>
</dbReference>
<comment type="catalytic activity">
    <reaction evidence="5">
        <text>alpha-D-glucose 6-phosphate = beta-D-fructose 6-phosphate</text>
        <dbReference type="Rhea" id="RHEA:11816"/>
        <dbReference type="ChEBI" id="CHEBI:57634"/>
        <dbReference type="ChEBI" id="CHEBI:58225"/>
        <dbReference type="EC" id="5.3.1.9"/>
    </reaction>
</comment>
<protein>
    <recommendedName>
        <fullName evidence="1 5">Glucose-6-phosphate isomerase</fullName>
        <ecNumber evidence="1 5">5.3.1.9</ecNumber>
    </recommendedName>
</protein>
<evidence type="ECO:0000256" key="3">
    <source>
        <dbReference type="ARBA" id="ARBA00023152"/>
    </source>
</evidence>
<dbReference type="KEGG" id="hmr:Hipma_1170"/>
<reference evidence="6 7" key="1">
    <citation type="journal article" date="2011" name="Stand. Genomic Sci.">
        <title>Complete genome sequence of the thermophilic sulfur-reducer Hippea maritima type strain (MH(2)).</title>
        <authorList>
            <person name="Huntemann M."/>
            <person name="Lu M."/>
            <person name="Nolan M."/>
            <person name="Lapidus A."/>
            <person name="Lucas S."/>
            <person name="Hammon N."/>
            <person name="Deshpande S."/>
            <person name="Cheng J.F."/>
            <person name="Tapia R."/>
            <person name="Han C."/>
            <person name="Goodwin L."/>
            <person name="Pitluck S."/>
            <person name="Liolios K."/>
            <person name="Pagani I."/>
            <person name="Ivanova N."/>
            <person name="Ovchinikova G."/>
            <person name="Pati A."/>
            <person name="Chen A."/>
            <person name="Palaniappan K."/>
            <person name="Land M."/>
            <person name="Hauser L."/>
            <person name="Jeffries C.D."/>
            <person name="Detter J.C."/>
            <person name="Brambilla E.M."/>
            <person name="Rohde M."/>
            <person name="Spring S."/>
            <person name="Goker M."/>
            <person name="Woyke T."/>
            <person name="Bristow J."/>
            <person name="Eisen J.A."/>
            <person name="Markowitz V."/>
            <person name="Hugenholtz P."/>
            <person name="Kyrpides N.C."/>
            <person name="Klenk H.P."/>
            <person name="Mavromatis K."/>
        </authorList>
    </citation>
    <scope>NUCLEOTIDE SEQUENCE [LARGE SCALE GENOMIC DNA]</scope>
    <source>
        <strain evidence="7">ATCC 700847 / DSM 10411 / MH2</strain>
    </source>
</reference>
<keyword evidence="2 5" id="KW-0312">Gluconeogenesis</keyword>
<keyword evidence="3 5" id="KW-0324">Glycolysis</keyword>
<dbReference type="AlphaFoldDB" id="F2LWM3"/>
<dbReference type="GO" id="GO:0051156">
    <property type="term" value="P:glucose 6-phosphate metabolic process"/>
    <property type="evidence" value="ECO:0007669"/>
    <property type="project" value="TreeGrafter"/>
</dbReference>
<reference evidence="7" key="2">
    <citation type="submission" date="2011-03" db="EMBL/GenBank/DDBJ databases">
        <title>The complete genome of Hippea maritima DSM 10411.</title>
        <authorList>
            <consortium name="US DOE Joint Genome Institute (JGI-PGF)"/>
            <person name="Lucas S."/>
            <person name="Copeland A."/>
            <person name="Lapidus A."/>
            <person name="Bruce D."/>
            <person name="Goodwin L."/>
            <person name="Pitluck S."/>
            <person name="Peters L."/>
            <person name="Kyrpides N."/>
            <person name="Mavromatis K."/>
            <person name="Pagani I."/>
            <person name="Ivanova N."/>
            <person name="Mikhailova N."/>
            <person name="Lu M."/>
            <person name="Detter J.C."/>
            <person name="Tapia R."/>
            <person name="Han C."/>
            <person name="Land M."/>
            <person name="Hauser L."/>
            <person name="Markowitz V."/>
            <person name="Cheng J.-F."/>
            <person name="Hugenholtz P."/>
            <person name="Woyke T."/>
            <person name="Wu D."/>
            <person name="Spring S."/>
            <person name="Schroeder M."/>
            <person name="Brambilla E."/>
            <person name="Klenk H.-P."/>
            <person name="Eisen J.A."/>
        </authorList>
    </citation>
    <scope>NUCLEOTIDE SEQUENCE [LARGE SCALE GENOMIC DNA]</scope>
    <source>
        <strain evidence="7">ATCC 700847 / DSM 10411 / MH2</strain>
    </source>
</reference>
<evidence type="ECO:0000256" key="5">
    <source>
        <dbReference type="RuleBase" id="RU000612"/>
    </source>
</evidence>
<sequence>MKKVKEVEVMESLVSFEYPKKHDFKLKYLAHYGFIRSLCIRGQKERILEFSKSLKDRYENFVQIGIGGSALPLEASLRFLDKKGVMERFLSLDNIDPCRIERVLSLDIDKTFFHVVSKSGSTIEILAEFFVLKERLKPDQIAFTTSEKGFLYELGMKEGIELFFIPDEVGGRYSVFSPVGLIGLAFFGFNIDTFIEGAKTAVRAYRNGWDFPNDFVNFAIGAYQDNKNILVMFAYKDYLYGIIDWFRQLWAESLGKDSKGQTPINALGVTDQHSQLQLYQDGPKDKAIVFLDAPAVCDFEIKDDYGFGYLKGKSLSQIMEIEKNSTMRALKESGADVAHLKLTKDDEFSLGALLMGLMIATAKAGKVLGVDPFNQPGVELGKRYTKEALKNG</sequence>
<accession>F2LWM3</accession>
<dbReference type="InterPro" id="IPR001672">
    <property type="entry name" value="G6P_Isomerase"/>
</dbReference>
<dbReference type="PROSITE" id="PS00765">
    <property type="entry name" value="P_GLUCOSE_ISOMERASE_1"/>
    <property type="match status" value="1"/>
</dbReference>
<dbReference type="SUPFAM" id="SSF53697">
    <property type="entry name" value="SIS domain"/>
    <property type="match status" value="1"/>
</dbReference>
<proteinExistence type="inferred from homology"/>
<dbReference type="GO" id="GO:0006096">
    <property type="term" value="P:glycolytic process"/>
    <property type="evidence" value="ECO:0007669"/>
    <property type="project" value="UniProtKB-UniPathway"/>
</dbReference>